<dbReference type="Proteomes" id="UP000503286">
    <property type="component" value="Segment"/>
</dbReference>
<dbReference type="EMBL" id="MT259468">
    <property type="protein sequence ID" value="QIW89967.1"/>
    <property type="molecule type" value="Genomic_DNA"/>
</dbReference>
<dbReference type="Pfam" id="PF24072">
    <property type="entry name" value="T7_gp14"/>
    <property type="match status" value="1"/>
</dbReference>
<evidence type="ECO:0000313" key="1">
    <source>
        <dbReference type="EMBL" id="QIW89967.1"/>
    </source>
</evidence>
<proteinExistence type="predicted"/>
<protein>
    <submittedName>
        <fullName evidence="1">Internal virion protein A</fullName>
    </submittedName>
</protein>
<keyword evidence="2" id="KW-1185">Reference proteome</keyword>
<evidence type="ECO:0000313" key="2">
    <source>
        <dbReference type="Proteomes" id="UP000503286"/>
    </source>
</evidence>
<sequence length="205" mass="21537">MIPLLVMGAVSIGSQLLSGMSQKKTAKAQEQAANAMARERNLAILKETARNIGEVNRQRTVLNMQTNQALFHIGAASSANKSDLSVLDGVTDSIGSTSRVLLSDIERQEAEAKATTLYNLETEQLNLNSSLESMINSSISQYSGMQTGAAAVVQRNMMAGIGSSIMQMGASAYTQGLIGGKSPAQANTISPVGTQGLQLAMASKR</sequence>
<name>A0A6H0X6X4_9CAUD</name>
<organism evidence="1 2">
    <name type="scientific">Aeromonas phage PS</name>
    <dbReference type="NCBI Taxonomy" id="2723762"/>
    <lineage>
        <taxon>Viruses</taxon>
        <taxon>Duplodnaviria</taxon>
        <taxon>Heunggongvirae</taxon>
        <taxon>Uroviricota</taxon>
        <taxon>Caudoviricetes</taxon>
        <taxon>Autographivirales</taxon>
        <taxon>Autoscriptoviridae</taxon>
        <taxon>Savitribaivirus</taxon>
        <taxon>Savitribaivirus PS</taxon>
    </lineage>
</organism>
<accession>A0A6H0X6X4</accession>
<dbReference type="InterPro" id="IPR038996">
    <property type="entry name" value="Gp14"/>
</dbReference>
<reference evidence="1" key="1">
    <citation type="submission" date="2020-03" db="EMBL/GenBank/DDBJ databases">
        <title>Complete genome sequence of Aeromonas phage PS.</title>
        <authorList>
            <person name="Tagunde S.N."/>
            <person name="Newase S.K."/>
            <person name="Nagar V."/>
            <person name="Kapadnis B.P."/>
            <person name="Pandit S.V."/>
        </authorList>
    </citation>
    <scope>NUCLEOTIDE SEQUENCE</scope>
</reference>